<sequence>MSSYELPANADEHVLRRKIEEAQGNLLSLDISNCIVAHPSALLSLLSTLTNLRCLSCIACPLKPTLLLKRLLLSLQNLSRLEFSLVQAVHDAVKNRVEIEHFHEELIGKHSSISEMYVEVANEANMRLLLSFLRYCPLVTDIHIYAANCIPSDHVTPWCFAIMQSLEQLVMFTLNGEAQFTMQSELAQPLDLRSCMDTLGTVVFNKSAKALSYAALRDLATSPRPVHPVEPVVLVAVQSSGLHKELLDASSRYHWRWLQSLCFVLVHSGHHETAYPVVSARYRAILQDFFSRLTDIVELNLSCFHFGDGIDITELIPAAVLQRLRALSLPPCALPPPGAVLQLVMDLGNMEDLDIRLHMDGRHRSCLFCDEALTIPPEAASAFRLSSGRFTLSNVPHLTSFNFLGCIRVSHVRFIGDHGFRDPNKAYNAFCKAICSNDNIRSIVIKLPYICFRARSFETSLCPANALERLCILTTNCSLKGSEAAAVVARLASNLPSAFYVHIHYVDFDSKENESVTWIRLPDSDEANRSNRAKTMWGKPCIMCSTQTFIGHPKPRSRQLQ</sequence>
<evidence type="ECO:0000313" key="1">
    <source>
        <dbReference type="EMBL" id="KAH6941350.1"/>
    </source>
</evidence>
<protein>
    <submittedName>
        <fullName evidence="1">Uncharacterized protein</fullName>
    </submittedName>
</protein>
<dbReference type="Proteomes" id="UP000821845">
    <property type="component" value="Chromosome 11"/>
</dbReference>
<proteinExistence type="predicted"/>
<comment type="caution">
    <text evidence="1">The sequence shown here is derived from an EMBL/GenBank/DDBJ whole genome shotgun (WGS) entry which is preliminary data.</text>
</comment>
<keyword evidence="2" id="KW-1185">Reference proteome</keyword>
<organism evidence="1 2">
    <name type="scientific">Hyalomma asiaticum</name>
    <name type="common">Tick</name>
    <dbReference type="NCBI Taxonomy" id="266040"/>
    <lineage>
        <taxon>Eukaryota</taxon>
        <taxon>Metazoa</taxon>
        <taxon>Ecdysozoa</taxon>
        <taxon>Arthropoda</taxon>
        <taxon>Chelicerata</taxon>
        <taxon>Arachnida</taxon>
        <taxon>Acari</taxon>
        <taxon>Parasitiformes</taxon>
        <taxon>Ixodida</taxon>
        <taxon>Ixodoidea</taxon>
        <taxon>Ixodidae</taxon>
        <taxon>Hyalomminae</taxon>
        <taxon>Hyalomma</taxon>
    </lineage>
</organism>
<dbReference type="EMBL" id="CM023491">
    <property type="protein sequence ID" value="KAH6941350.1"/>
    <property type="molecule type" value="Genomic_DNA"/>
</dbReference>
<evidence type="ECO:0000313" key="2">
    <source>
        <dbReference type="Proteomes" id="UP000821845"/>
    </source>
</evidence>
<gene>
    <name evidence="1" type="ORF">HPB50_016694</name>
</gene>
<accession>A0ACB7T326</accession>
<reference evidence="1" key="1">
    <citation type="submission" date="2020-05" db="EMBL/GenBank/DDBJ databases">
        <title>Large-scale comparative analyses of tick genomes elucidate their genetic diversity and vector capacities.</title>
        <authorList>
            <person name="Jia N."/>
            <person name="Wang J."/>
            <person name="Shi W."/>
            <person name="Du L."/>
            <person name="Sun Y."/>
            <person name="Zhan W."/>
            <person name="Jiang J."/>
            <person name="Wang Q."/>
            <person name="Zhang B."/>
            <person name="Ji P."/>
            <person name="Sakyi L.B."/>
            <person name="Cui X."/>
            <person name="Yuan T."/>
            <person name="Jiang B."/>
            <person name="Yang W."/>
            <person name="Lam T.T.-Y."/>
            <person name="Chang Q."/>
            <person name="Ding S."/>
            <person name="Wang X."/>
            <person name="Zhu J."/>
            <person name="Ruan X."/>
            <person name="Zhao L."/>
            <person name="Wei J."/>
            <person name="Que T."/>
            <person name="Du C."/>
            <person name="Cheng J."/>
            <person name="Dai P."/>
            <person name="Han X."/>
            <person name="Huang E."/>
            <person name="Gao Y."/>
            <person name="Liu J."/>
            <person name="Shao H."/>
            <person name="Ye R."/>
            <person name="Li L."/>
            <person name="Wei W."/>
            <person name="Wang X."/>
            <person name="Wang C."/>
            <person name="Yang T."/>
            <person name="Huo Q."/>
            <person name="Li W."/>
            <person name="Guo W."/>
            <person name="Chen H."/>
            <person name="Zhou L."/>
            <person name="Ni X."/>
            <person name="Tian J."/>
            <person name="Zhou Y."/>
            <person name="Sheng Y."/>
            <person name="Liu T."/>
            <person name="Pan Y."/>
            <person name="Xia L."/>
            <person name="Li J."/>
            <person name="Zhao F."/>
            <person name="Cao W."/>
        </authorList>
    </citation>
    <scope>NUCLEOTIDE SEQUENCE</scope>
    <source>
        <strain evidence="1">Hyas-2018</strain>
    </source>
</reference>
<name>A0ACB7T326_HYAAI</name>